<dbReference type="HOGENOM" id="CLU_1892938_0_0_6"/>
<proteinExistence type="predicted"/>
<comment type="caution">
    <text evidence="1">The sequence shown here is derived from an EMBL/GenBank/DDBJ whole genome shotgun (WGS) entry which is preliminary data.</text>
</comment>
<sequence>MAFHSQHSNTRATSRRGSDASIVVSQTYKGSSDTQEFSVRISSDLMDKIGISMGGKVDILYDSDMDLWMIAVVDGSGFTVTGKEGAVTGLVRYTLKKGHFRFTEDKNYLPIKKECDDDSLDFSSQGCVIFKLINDEM</sequence>
<gene>
    <name evidence="1" type="ORF">XBP1_2240002</name>
</gene>
<organism evidence="1">
    <name type="scientific">Xenorhabdus bovienii str. puntauvense</name>
    <dbReference type="NCBI Taxonomy" id="1398201"/>
    <lineage>
        <taxon>Bacteria</taxon>
        <taxon>Pseudomonadati</taxon>
        <taxon>Pseudomonadota</taxon>
        <taxon>Gammaproteobacteria</taxon>
        <taxon>Enterobacterales</taxon>
        <taxon>Morganellaceae</taxon>
        <taxon>Xenorhabdus</taxon>
    </lineage>
</organism>
<dbReference type="EMBL" id="CBSW010000140">
    <property type="protein sequence ID" value="CDG96802.1"/>
    <property type="molecule type" value="Genomic_DNA"/>
</dbReference>
<accession>A0A077NES1</accession>
<reference evidence="1" key="1">
    <citation type="submission" date="2013-07" db="EMBL/GenBank/DDBJ databases">
        <title>Sub-species coevolution in mutualistic symbiosis.</title>
        <authorList>
            <person name="Murfin K."/>
            <person name="Klassen J."/>
            <person name="Lee M."/>
            <person name="Forst S."/>
            <person name="Stock P."/>
            <person name="Goodrich-Blair H."/>
        </authorList>
    </citation>
    <scope>NUCLEOTIDE SEQUENCE [LARGE SCALE GENOMIC DNA]</scope>
    <source>
        <strain evidence="1">Puntauvense</strain>
    </source>
</reference>
<protein>
    <submittedName>
        <fullName evidence="1">Uncharacterized protein</fullName>
    </submittedName>
</protein>
<name>A0A077NES1_XENBV</name>
<evidence type="ECO:0000313" key="1">
    <source>
        <dbReference type="EMBL" id="CDG96802.1"/>
    </source>
</evidence>
<dbReference type="AlphaFoldDB" id="A0A077NES1"/>
<dbReference type="Proteomes" id="UP000028511">
    <property type="component" value="Unassembled WGS sequence"/>
</dbReference>
<dbReference type="RefSeq" id="WP_038217136.1">
    <property type="nucleotide sequence ID" value="NZ_CAWLWN010000193.1"/>
</dbReference>